<sequence length="447" mass="49391">MGILNSMFAKWKNPQQGTGNDPNVQTIQTSSSVQPPTAPQPSSAIQRYTELEAEMTRSHKTLQTKPINQPEQSGGGKKFGQRLIWIGVLVGIPVGIIYVVNLPYPAIRQPVSKVAPLLLLPSNMAIDANFKKGQATIEEARQLIESPTSPAVLDRGELKLKDGRIALDAIPAWYIADWADYSRGYWGYDGRFTPASLQAARIKAGQLEAKVFQEKNAQIALSDAEKNIVMAKAQFQEAKSTIEKKSAAQNWQSAIDLLNQIPPQTMAGNKAKQLVSNATRDLQAIAGLAIGNEKVVSLIGGAEEFAKKAAESGRNPPHSSDRWMEIAKMWQEAINRLEKVSVADSKGYTEAQKKLAEYQTNLSEVKVRLKNEQDSVQALDRANQQLTALWAWLPKEGKELNRNQAMGRFLAIRAELDKVKNGTTVYLKAQEIKVQVQKQLNLLEQAK</sequence>
<feature type="transmembrane region" description="Helical" evidence="3">
    <location>
        <begin position="83"/>
        <end position="104"/>
    </location>
</feature>
<evidence type="ECO:0000313" key="5">
    <source>
        <dbReference type="Proteomes" id="UP001301388"/>
    </source>
</evidence>
<feature type="coiled-coil region" evidence="1">
    <location>
        <begin position="348"/>
        <end position="389"/>
    </location>
</feature>
<name>A0ABU5TM44_9CYAN</name>
<keyword evidence="5" id="KW-1185">Reference proteome</keyword>
<evidence type="ECO:0000256" key="2">
    <source>
        <dbReference type="SAM" id="MobiDB-lite"/>
    </source>
</evidence>
<keyword evidence="1" id="KW-0175">Coiled coil</keyword>
<proteinExistence type="predicted"/>
<evidence type="ECO:0000256" key="1">
    <source>
        <dbReference type="SAM" id="Coils"/>
    </source>
</evidence>
<gene>
    <name evidence="4" type="ORF">VB774_17085</name>
</gene>
<comment type="caution">
    <text evidence="4">The sequence shown here is derived from an EMBL/GenBank/DDBJ whole genome shotgun (WGS) entry which is preliminary data.</text>
</comment>
<dbReference type="RefSeq" id="WP_323262595.1">
    <property type="nucleotide sequence ID" value="NZ_JAYGIE010000087.1"/>
</dbReference>
<reference evidence="4 5" key="1">
    <citation type="submission" date="2023-12" db="EMBL/GenBank/DDBJ databases">
        <title>Baltic Sea Cyanobacteria.</title>
        <authorList>
            <person name="Delbaje E."/>
            <person name="Fewer D.P."/>
            <person name="Shishido T.K."/>
        </authorList>
    </citation>
    <scope>NUCLEOTIDE SEQUENCE [LARGE SCALE GENOMIC DNA]</scope>
    <source>
        <strain evidence="4 5">UHCC 0370</strain>
    </source>
</reference>
<feature type="coiled-coil region" evidence="1">
    <location>
        <begin position="214"/>
        <end position="241"/>
    </location>
</feature>
<keyword evidence="3" id="KW-0472">Membrane</keyword>
<keyword evidence="3" id="KW-0812">Transmembrane</keyword>
<dbReference type="Proteomes" id="UP001301388">
    <property type="component" value="Unassembled WGS sequence"/>
</dbReference>
<accession>A0ABU5TM44</accession>
<feature type="region of interest" description="Disordered" evidence="2">
    <location>
        <begin position="10"/>
        <end position="43"/>
    </location>
</feature>
<evidence type="ECO:0000256" key="3">
    <source>
        <dbReference type="SAM" id="Phobius"/>
    </source>
</evidence>
<dbReference type="EMBL" id="JAYGIE010000087">
    <property type="protein sequence ID" value="MEA5479339.1"/>
    <property type="molecule type" value="Genomic_DNA"/>
</dbReference>
<evidence type="ECO:0000313" key="4">
    <source>
        <dbReference type="EMBL" id="MEA5479339.1"/>
    </source>
</evidence>
<feature type="compositionally biased region" description="Polar residues" evidence="2">
    <location>
        <begin position="13"/>
        <end position="43"/>
    </location>
</feature>
<protein>
    <submittedName>
        <fullName evidence="4">Uncharacterized protein</fullName>
    </submittedName>
</protein>
<keyword evidence="3" id="KW-1133">Transmembrane helix</keyword>
<organism evidence="4 5">
    <name type="scientific">Pseudanabaena galeata UHCC 0370</name>
    <dbReference type="NCBI Taxonomy" id="3110310"/>
    <lineage>
        <taxon>Bacteria</taxon>
        <taxon>Bacillati</taxon>
        <taxon>Cyanobacteriota</taxon>
        <taxon>Cyanophyceae</taxon>
        <taxon>Pseudanabaenales</taxon>
        <taxon>Pseudanabaenaceae</taxon>
        <taxon>Pseudanabaena</taxon>
    </lineage>
</organism>